<keyword evidence="4" id="KW-0804">Transcription</keyword>
<accession>B6IVM4</accession>
<keyword evidence="2" id="KW-0805">Transcription regulation</keyword>
<dbReference type="PANTHER" id="PTHR43133:SF62">
    <property type="entry name" value="RNA POLYMERASE SIGMA FACTOR SIGZ"/>
    <property type="match status" value="1"/>
</dbReference>
<dbReference type="Pfam" id="PF08281">
    <property type="entry name" value="Sigma70_r4_2"/>
    <property type="match status" value="1"/>
</dbReference>
<dbReference type="InterPro" id="IPR014284">
    <property type="entry name" value="RNA_pol_sigma-70_dom"/>
</dbReference>
<dbReference type="Pfam" id="PF04542">
    <property type="entry name" value="Sigma70_r2"/>
    <property type="match status" value="1"/>
</dbReference>
<dbReference type="STRING" id="414684.RC1_2980"/>
<evidence type="ECO:0000256" key="1">
    <source>
        <dbReference type="ARBA" id="ARBA00010641"/>
    </source>
</evidence>
<dbReference type="HOGENOM" id="CLU_047691_9_3_5"/>
<name>B6IVM4_RHOCS</name>
<dbReference type="PANTHER" id="PTHR43133">
    <property type="entry name" value="RNA POLYMERASE ECF-TYPE SIGMA FACTO"/>
    <property type="match status" value="1"/>
</dbReference>
<dbReference type="OrthoDB" id="9784272at2"/>
<evidence type="ECO:0000259" key="6">
    <source>
        <dbReference type="Pfam" id="PF08281"/>
    </source>
</evidence>
<proteinExistence type="inferred from homology"/>
<dbReference type="RefSeq" id="WP_012568128.1">
    <property type="nucleotide sequence ID" value="NC_011420.2"/>
</dbReference>
<dbReference type="InterPro" id="IPR007627">
    <property type="entry name" value="RNA_pol_sigma70_r2"/>
</dbReference>
<gene>
    <name evidence="7" type="ordered locus">RC1_2980</name>
</gene>
<dbReference type="SUPFAM" id="SSF88659">
    <property type="entry name" value="Sigma3 and sigma4 domains of RNA polymerase sigma factors"/>
    <property type="match status" value="1"/>
</dbReference>
<comment type="similarity">
    <text evidence="1">Belongs to the sigma-70 factor family. ECF subfamily.</text>
</comment>
<evidence type="ECO:0000256" key="4">
    <source>
        <dbReference type="ARBA" id="ARBA00023163"/>
    </source>
</evidence>
<dbReference type="SUPFAM" id="SSF88946">
    <property type="entry name" value="Sigma2 domain of RNA polymerase sigma factors"/>
    <property type="match status" value="1"/>
</dbReference>
<evidence type="ECO:0000259" key="5">
    <source>
        <dbReference type="Pfam" id="PF04542"/>
    </source>
</evidence>
<evidence type="ECO:0000256" key="3">
    <source>
        <dbReference type="ARBA" id="ARBA00023082"/>
    </source>
</evidence>
<dbReference type="Gene3D" id="1.10.10.10">
    <property type="entry name" value="Winged helix-like DNA-binding domain superfamily/Winged helix DNA-binding domain"/>
    <property type="match status" value="1"/>
</dbReference>
<keyword evidence="3" id="KW-0731">Sigma factor</keyword>
<dbReference type="InterPro" id="IPR013325">
    <property type="entry name" value="RNA_pol_sigma_r2"/>
</dbReference>
<dbReference type="InterPro" id="IPR013249">
    <property type="entry name" value="RNA_pol_sigma70_r4_t2"/>
</dbReference>
<dbReference type="InterPro" id="IPR013324">
    <property type="entry name" value="RNA_pol_sigma_r3/r4-like"/>
</dbReference>
<reference evidence="7 8" key="1">
    <citation type="journal article" date="2010" name="BMC Genomics">
        <title>Metabolic flexibility revealed in the genome of the cyst-forming alpha-1 proteobacterium Rhodospirillum centenum.</title>
        <authorList>
            <person name="Lu Y.K."/>
            <person name="Marden J."/>
            <person name="Han M."/>
            <person name="Swingley W.D."/>
            <person name="Mastrian S.D."/>
            <person name="Chowdhury S.R."/>
            <person name="Hao J."/>
            <person name="Helmy T."/>
            <person name="Kim S."/>
            <person name="Kurdoglu A.A."/>
            <person name="Matthies H.J."/>
            <person name="Rollo D."/>
            <person name="Stothard P."/>
            <person name="Blankenship R.E."/>
            <person name="Bauer C.E."/>
            <person name="Touchman J.W."/>
        </authorList>
    </citation>
    <scope>NUCLEOTIDE SEQUENCE [LARGE SCALE GENOMIC DNA]</scope>
    <source>
        <strain evidence="8">ATCC 51521 / SW</strain>
    </source>
</reference>
<evidence type="ECO:0000313" key="7">
    <source>
        <dbReference type="EMBL" id="ACJ00348.1"/>
    </source>
</evidence>
<evidence type="ECO:0000313" key="8">
    <source>
        <dbReference type="Proteomes" id="UP000001591"/>
    </source>
</evidence>
<dbReference type="GO" id="GO:0006352">
    <property type="term" value="P:DNA-templated transcription initiation"/>
    <property type="evidence" value="ECO:0007669"/>
    <property type="project" value="InterPro"/>
</dbReference>
<organism evidence="7 8">
    <name type="scientific">Rhodospirillum centenum (strain ATCC 51521 / SW)</name>
    <dbReference type="NCBI Taxonomy" id="414684"/>
    <lineage>
        <taxon>Bacteria</taxon>
        <taxon>Pseudomonadati</taxon>
        <taxon>Pseudomonadota</taxon>
        <taxon>Alphaproteobacteria</taxon>
        <taxon>Rhodospirillales</taxon>
        <taxon>Rhodospirillaceae</taxon>
        <taxon>Rhodospirillum</taxon>
    </lineage>
</organism>
<protein>
    <submittedName>
        <fullName evidence="7">RNA polymerase sigma-70 factor, ECF family protein</fullName>
    </submittedName>
</protein>
<dbReference type="NCBIfam" id="TIGR02937">
    <property type="entry name" value="sigma70-ECF"/>
    <property type="match status" value="1"/>
</dbReference>
<dbReference type="KEGG" id="rce:RC1_2980"/>
<dbReference type="AlphaFoldDB" id="B6IVM4"/>
<dbReference type="GO" id="GO:0003677">
    <property type="term" value="F:DNA binding"/>
    <property type="evidence" value="ECO:0007669"/>
    <property type="project" value="InterPro"/>
</dbReference>
<dbReference type="Gene3D" id="1.10.1740.10">
    <property type="match status" value="1"/>
</dbReference>
<keyword evidence="8" id="KW-1185">Reference proteome</keyword>
<dbReference type="GO" id="GO:0016987">
    <property type="term" value="F:sigma factor activity"/>
    <property type="evidence" value="ECO:0007669"/>
    <property type="project" value="UniProtKB-KW"/>
</dbReference>
<feature type="domain" description="RNA polymerase sigma-70 region 2" evidence="5">
    <location>
        <begin position="35"/>
        <end position="103"/>
    </location>
</feature>
<dbReference type="InterPro" id="IPR039425">
    <property type="entry name" value="RNA_pol_sigma-70-like"/>
</dbReference>
<dbReference type="eggNOG" id="COG1595">
    <property type="taxonomic scope" value="Bacteria"/>
</dbReference>
<sequence>MAGRRAPVDGAVAERLCALLLRVGRERDRGAFASLFQYFAPRLKSFLLRQGMEAGAAEEIVQEVMVSVWRRADSFDPALATASTWVFAIARNRRIDLLRRERRPEIDPDDPALVPETEVEPVDRAHEAEERNERLHRAIRQLPAEQADLLMMAYFEDKPHSQIAAERNLPLGTVKSRLRLALARLRTAMGDER</sequence>
<dbReference type="Proteomes" id="UP000001591">
    <property type="component" value="Chromosome"/>
</dbReference>
<evidence type="ECO:0000256" key="2">
    <source>
        <dbReference type="ARBA" id="ARBA00023015"/>
    </source>
</evidence>
<feature type="domain" description="RNA polymerase sigma factor 70 region 4 type 2" evidence="6">
    <location>
        <begin position="133"/>
        <end position="185"/>
    </location>
</feature>
<dbReference type="InterPro" id="IPR036388">
    <property type="entry name" value="WH-like_DNA-bd_sf"/>
</dbReference>
<dbReference type="EMBL" id="CP000613">
    <property type="protein sequence ID" value="ACJ00348.1"/>
    <property type="molecule type" value="Genomic_DNA"/>
</dbReference>